<sequence length="107" mass="12112">MWSADFKTLHAVGAFEMVFLGPSSYETELEKKFGLNTAAPEKKKHASTARTTKLNAYCVFADAYGLQLAAVKRIMIENRRRLSAFDELESAATAWRNVMRNRPIRTP</sequence>
<evidence type="ECO:0000313" key="2">
    <source>
        <dbReference type="Proteomes" id="UP000015354"/>
    </source>
</evidence>
<gene>
    <name evidence="1" type="ORF">STCU_10338</name>
</gene>
<reference evidence="1 2" key="1">
    <citation type="journal article" date="2013" name="PLoS ONE">
        <title>Predicting the Proteins of Angomonas deanei, Strigomonas culicis and Their Respective Endosymbionts Reveals New Aspects of the Trypanosomatidae Family.</title>
        <authorList>
            <person name="Motta M.C."/>
            <person name="Martins A.C."/>
            <person name="de Souza S.S."/>
            <person name="Catta-Preta C.M."/>
            <person name="Silva R."/>
            <person name="Klein C.C."/>
            <person name="de Almeida L.G."/>
            <person name="de Lima Cunha O."/>
            <person name="Ciapina L.P."/>
            <person name="Brocchi M."/>
            <person name="Colabardini A.C."/>
            <person name="de Araujo Lima B."/>
            <person name="Machado C.R."/>
            <person name="de Almeida Soares C.M."/>
            <person name="Probst C.M."/>
            <person name="de Menezes C.B."/>
            <person name="Thompson C.E."/>
            <person name="Bartholomeu D.C."/>
            <person name="Gradia D.F."/>
            <person name="Pavoni D.P."/>
            <person name="Grisard E.C."/>
            <person name="Fantinatti-Garboggini F."/>
            <person name="Marchini F.K."/>
            <person name="Rodrigues-Luiz G.F."/>
            <person name="Wagner G."/>
            <person name="Goldman G.H."/>
            <person name="Fietto J.L."/>
            <person name="Elias M.C."/>
            <person name="Goldman M.H."/>
            <person name="Sagot M.F."/>
            <person name="Pereira M."/>
            <person name="Stoco P.H."/>
            <person name="de Mendonca-Neto R.P."/>
            <person name="Teixeira S.M."/>
            <person name="Maciel T.E."/>
            <person name="de Oliveira Mendes T.A."/>
            <person name="Urmenyi T.P."/>
            <person name="de Souza W."/>
            <person name="Schenkman S."/>
            <person name="de Vasconcelos A.T."/>
        </authorList>
    </citation>
    <scope>NUCLEOTIDE SEQUENCE [LARGE SCALE GENOMIC DNA]</scope>
</reference>
<accession>S9UTK8</accession>
<organism evidence="1 2">
    <name type="scientific">Strigomonas culicis</name>
    <dbReference type="NCBI Taxonomy" id="28005"/>
    <lineage>
        <taxon>Eukaryota</taxon>
        <taxon>Discoba</taxon>
        <taxon>Euglenozoa</taxon>
        <taxon>Kinetoplastea</taxon>
        <taxon>Metakinetoplastina</taxon>
        <taxon>Trypanosomatida</taxon>
        <taxon>Trypanosomatidae</taxon>
        <taxon>Strigomonadinae</taxon>
        <taxon>Strigomonas</taxon>
    </lineage>
</organism>
<dbReference type="AlphaFoldDB" id="S9UTK8"/>
<comment type="caution">
    <text evidence="1">The sequence shown here is derived from an EMBL/GenBank/DDBJ whole genome shotgun (WGS) entry which is preliminary data.</text>
</comment>
<name>S9UTK8_9TRYP</name>
<evidence type="ECO:0000313" key="1">
    <source>
        <dbReference type="EMBL" id="EPY17891.1"/>
    </source>
</evidence>
<dbReference type="Proteomes" id="UP000015354">
    <property type="component" value="Unassembled WGS sequence"/>
</dbReference>
<keyword evidence="2" id="KW-1185">Reference proteome</keyword>
<protein>
    <submittedName>
        <fullName evidence="1">Uncharacterized protein</fullName>
    </submittedName>
</protein>
<dbReference type="EMBL" id="ATMH01010233">
    <property type="protein sequence ID" value="EPY17891.1"/>
    <property type="molecule type" value="Genomic_DNA"/>
</dbReference>
<proteinExistence type="predicted"/>